<feature type="binding site" evidence="15">
    <location>
        <position position="605"/>
    </location>
    <ligand>
        <name>ATP</name>
        <dbReference type="ChEBI" id="CHEBI:30616"/>
    </ligand>
</feature>
<dbReference type="FunFam" id="3.40.50.620:FF:000075">
    <property type="entry name" value="Isoleucine--tRNA ligase"/>
    <property type="match status" value="1"/>
</dbReference>
<evidence type="ECO:0000256" key="14">
    <source>
        <dbReference type="ARBA" id="ARBA00048359"/>
    </source>
</evidence>
<dbReference type="InterPro" id="IPR001412">
    <property type="entry name" value="aa-tRNA-synth_I_CS"/>
</dbReference>
<comment type="caution">
    <text evidence="18">The sequence shown here is derived from an EMBL/GenBank/DDBJ whole genome shotgun (WGS) entry which is preliminary data.</text>
</comment>
<evidence type="ECO:0000256" key="3">
    <source>
        <dbReference type="ARBA" id="ARBA00007078"/>
    </source>
</evidence>
<keyword evidence="12 15" id="KW-0030">Aminoacyl-tRNA synthetase</keyword>
<evidence type="ECO:0000256" key="15">
    <source>
        <dbReference type="HAMAP-Rule" id="MF_02003"/>
    </source>
</evidence>
<keyword evidence="5 15" id="KW-0963">Cytoplasm</keyword>
<dbReference type="SUPFAM" id="SSF50677">
    <property type="entry name" value="ValRS/IleRS/LeuRS editing domain"/>
    <property type="match status" value="1"/>
</dbReference>
<keyword evidence="8 15" id="KW-0547">Nucleotide-binding</keyword>
<dbReference type="AlphaFoldDB" id="A0A2H0VAV1"/>
<dbReference type="InterPro" id="IPR002300">
    <property type="entry name" value="aa-tRNA-synth_Ia"/>
</dbReference>
<evidence type="ECO:0000256" key="8">
    <source>
        <dbReference type="ARBA" id="ARBA00022741"/>
    </source>
</evidence>
<dbReference type="Gene3D" id="3.40.50.620">
    <property type="entry name" value="HUPs"/>
    <property type="match status" value="2"/>
</dbReference>
<comment type="subunit">
    <text evidence="4 15">Monomer.</text>
</comment>
<dbReference type="Pfam" id="PF08264">
    <property type="entry name" value="Anticodon_1"/>
    <property type="match status" value="1"/>
</dbReference>
<dbReference type="PROSITE" id="PS00178">
    <property type="entry name" value="AA_TRNA_LIGASE_I"/>
    <property type="match status" value="1"/>
</dbReference>
<accession>A0A2H0VAV1</accession>
<evidence type="ECO:0000256" key="4">
    <source>
        <dbReference type="ARBA" id="ARBA00011245"/>
    </source>
</evidence>
<feature type="short sequence motif" description="'KMSKS' region" evidence="15">
    <location>
        <begin position="602"/>
        <end position="606"/>
    </location>
</feature>
<evidence type="ECO:0000259" key="17">
    <source>
        <dbReference type="Pfam" id="PF08264"/>
    </source>
</evidence>
<name>A0A2H0VAV1_9BACT</name>
<dbReference type="InterPro" id="IPR033709">
    <property type="entry name" value="Anticodon_Ile_ABEc"/>
</dbReference>
<dbReference type="Gene3D" id="3.90.740.10">
    <property type="entry name" value="Valyl/Leucyl/Isoleucyl-tRNA synthetase, editing domain"/>
    <property type="match status" value="1"/>
</dbReference>
<dbReference type="FunFam" id="3.40.50.620:FF:000063">
    <property type="entry name" value="Isoleucine--tRNA ligase"/>
    <property type="match status" value="1"/>
</dbReference>
<keyword evidence="7 15" id="KW-0479">Metal-binding</keyword>
<feature type="short sequence motif" description="'HIGH' region" evidence="15">
    <location>
        <begin position="49"/>
        <end position="59"/>
    </location>
</feature>
<dbReference type="InterPro" id="IPR002301">
    <property type="entry name" value="Ile-tRNA-ligase"/>
</dbReference>
<evidence type="ECO:0000256" key="11">
    <source>
        <dbReference type="ARBA" id="ARBA00022917"/>
    </source>
</evidence>
<keyword evidence="10 15" id="KW-0067">ATP-binding</keyword>
<feature type="domain" description="Aminoacyl-tRNA synthetase class Ia" evidence="16">
    <location>
        <begin position="19"/>
        <end position="640"/>
    </location>
</feature>
<dbReference type="EC" id="6.1.1.5" evidence="15"/>
<organism evidence="18 19">
    <name type="scientific">Candidatus Falkowbacteria bacterium CG10_big_fil_rev_8_21_14_0_10_37_18</name>
    <dbReference type="NCBI Taxonomy" id="1974562"/>
    <lineage>
        <taxon>Bacteria</taxon>
        <taxon>Candidatus Falkowiibacteriota</taxon>
    </lineage>
</organism>
<keyword evidence="11 15" id="KW-0648">Protein biosynthesis</keyword>
<gene>
    <name evidence="15" type="primary">ileS</name>
    <name evidence="18" type="ORF">COT93_02140</name>
</gene>
<reference evidence="19" key="1">
    <citation type="submission" date="2017-09" db="EMBL/GenBank/DDBJ databases">
        <title>Depth-based differentiation of microbial function through sediment-hosted aquifers and enrichment of novel symbionts in the deep terrestrial subsurface.</title>
        <authorList>
            <person name="Probst A.J."/>
            <person name="Ladd B."/>
            <person name="Jarett J.K."/>
            <person name="Geller-Mcgrath D.E."/>
            <person name="Sieber C.M.K."/>
            <person name="Emerson J.B."/>
            <person name="Anantharaman K."/>
            <person name="Thomas B.C."/>
            <person name="Malmstrom R."/>
            <person name="Stieglmeier M."/>
            <person name="Klingl A."/>
            <person name="Woyke T."/>
            <person name="Ryan C.M."/>
            <person name="Banfield J.F."/>
        </authorList>
    </citation>
    <scope>NUCLEOTIDE SEQUENCE [LARGE SCALE GENOMIC DNA]</scope>
</reference>
<comment type="subcellular location">
    <subcellularLocation>
        <location evidence="2 15">Cytoplasm</location>
    </subcellularLocation>
</comment>
<keyword evidence="9 15" id="KW-0862">Zinc</keyword>
<comment type="similarity">
    <text evidence="3 15">Belongs to the class-I aminoacyl-tRNA synthetase family. IleS type 2 subfamily.</text>
</comment>
<dbReference type="GO" id="GO:0008270">
    <property type="term" value="F:zinc ion binding"/>
    <property type="evidence" value="ECO:0007669"/>
    <property type="project" value="UniProtKB-UniRule"/>
</dbReference>
<evidence type="ECO:0000256" key="6">
    <source>
        <dbReference type="ARBA" id="ARBA00022598"/>
    </source>
</evidence>
<feature type="domain" description="Methionyl/Valyl/Leucyl/Isoleucyl-tRNA synthetase anticodon-binding" evidence="17">
    <location>
        <begin position="685"/>
        <end position="842"/>
    </location>
</feature>
<comment type="catalytic activity">
    <reaction evidence="14 15">
        <text>tRNA(Ile) + L-isoleucine + ATP = L-isoleucyl-tRNA(Ile) + AMP + diphosphate</text>
        <dbReference type="Rhea" id="RHEA:11060"/>
        <dbReference type="Rhea" id="RHEA-COMP:9666"/>
        <dbReference type="Rhea" id="RHEA-COMP:9695"/>
        <dbReference type="ChEBI" id="CHEBI:30616"/>
        <dbReference type="ChEBI" id="CHEBI:33019"/>
        <dbReference type="ChEBI" id="CHEBI:58045"/>
        <dbReference type="ChEBI" id="CHEBI:78442"/>
        <dbReference type="ChEBI" id="CHEBI:78528"/>
        <dbReference type="ChEBI" id="CHEBI:456215"/>
        <dbReference type="EC" id="6.1.1.5"/>
    </reaction>
</comment>
<evidence type="ECO:0000256" key="13">
    <source>
        <dbReference type="ARBA" id="ARBA00025217"/>
    </source>
</evidence>
<dbReference type="InterPro" id="IPR023586">
    <property type="entry name" value="Ile-tRNA-ligase_type2"/>
</dbReference>
<evidence type="ECO:0000259" key="16">
    <source>
        <dbReference type="Pfam" id="PF00133"/>
    </source>
</evidence>
<dbReference type="Pfam" id="PF00133">
    <property type="entry name" value="tRNA-synt_1"/>
    <property type="match status" value="1"/>
</dbReference>
<dbReference type="InterPro" id="IPR009080">
    <property type="entry name" value="tRNAsynth_Ia_anticodon-bd"/>
</dbReference>
<dbReference type="SUPFAM" id="SSF47323">
    <property type="entry name" value="Anticodon-binding domain of a subclass of class I aminoacyl-tRNA synthetases"/>
    <property type="match status" value="1"/>
</dbReference>
<evidence type="ECO:0000256" key="12">
    <source>
        <dbReference type="ARBA" id="ARBA00023146"/>
    </source>
</evidence>
<dbReference type="Gene3D" id="1.10.730.10">
    <property type="entry name" value="Isoleucyl-tRNA Synthetase, Domain 1"/>
    <property type="match status" value="1"/>
</dbReference>
<proteinExistence type="inferred from homology"/>
<dbReference type="PANTHER" id="PTHR42780">
    <property type="entry name" value="SOLEUCYL-TRNA SYNTHETASE"/>
    <property type="match status" value="1"/>
</dbReference>
<evidence type="ECO:0000313" key="18">
    <source>
        <dbReference type="EMBL" id="PIR95489.1"/>
    </source>
</evidence>
<comment type="function">
    <text evidence="13 15">Catalyzes the attachment of isoleucine to tRNA(Ile). As IleRS can inadvertently accommodate and process structurally similar amino acids such as valine, to avoid such errors it has two additional distinct tRNA(Ile)-dependent editing activities. One activity is designated as 'pretransfer' editing and involves the hydrolysis of activated Val-AMP. The other activity is designated 'posttransfer' editing and involves deacylation of mischarged Val-tRNA(Ile).</text>
</comment>
<dbReference type="PRINTS" id="PR00984">
    <property type="entry name" value="TRNASYNTHILE"/>
</dbReference>
<dbReference type="SUPFAM" id="SSF52374">
    <property type="entry name" value="Nucleotidylyl transferase"/>
    <property type="match status" value="1"/>
</dbReference>
<evidence type="ECO:0000256" key="5">
    <source>
        <dbReference type="ARBA" id="ARBA00022490"/>
    </source>
</evidence>
<dbReference type="GO" id="GO:0005737">
    <property type="term" value="C:cytoplasm"/>
    <property type="evidence" value="ECO:0007669"/>
    <property type="project" value="UniProtKB-SubCell"/>
</dbReference>
<evidence type="ECO:0000313" key="19">
    <source>
        <dbReference type="Proteomes" id="UP000229972"/>
    </source>
</evidence>
<dbReference type="EMBL" id="PFAL01000018">
    <property type="protein sequence ID" value="PIR95489.1"/>
    <property type="molecule type" value="Genomic_DNA"/>
</dbReference>
<evidence type="ECO:0000256" key="9">
    <source>
        <dbReference type="ARBA" id="ARBA00022833"/>
    </source>
</evidence>
<dbReference type="GO" id="GO:0005524">
    <property type="term" value="F:ATP binding"/>
    <property type="evidence" value="ECO:0007669"/>
    <property type="project" value="UniProtKB-UniRule"/>
</dbReference>
<dbReference type="GO" id="GO:0006428">
    <property type="term" value="P:isoleucyl-tRNA aminoacylation"/>
    <property type="evidence" value="ECO:0007669"/>
    <property type="project" value="UniProtKB-UniRule"/>
</dbReference>
<evidence type="ECO:0000256" key="7">
    <source>
        <dbReference type="ARBA" id="ARBA00022723"/>
    </source>
</evidence>
<dbReference type="Pfam" id="PF19302">
    <property type="entry name" value="DUF5915"/>
    <property type="match status" value="1"/>
</dbReference>
<dbReference type="CDD" id="cd07961">
    <property type="entry name" value="Anticodon_Ia_Ile_ABEc"/>
    <property type="match status" value="1"/>
</dbReference>
<dbReference type="GO" id="GO:0004822">
    <property type="term" value="F:isoleucine-tRNA ligase activity"/>
    <property type="evidence" value="ECO:0007669"/>
    <property type="project" value="UniProtKB-UniRule"/>
</dbReference>
<comment type="domain">
    <text evidence="15">IleRS has two distinct active sites: one for aminoacylation and one for editing. The misactivated valine is translocated from the active site to the editing site, which sterically excludes the correctly activated isoleucine. The single editing site contains two valyl binding pockets, one specific for each substrate (Val-AMP or Val-tRNA(Ile)).</text>
</comment>
<comment type="cofactor">
    <cofactor evidence="1 15">
        <name>Zn(2+)</name>
        <dbReference type="ChEBI" id="CHEBI:29105"/>
    </cofactor>
</comment>
<dbReference type="InterPro" id="IPR014729">
    <property type="entry name" value="Rossmann-like_a/b/a_fold"/>
</dbReference>
<dbReference type="NCBIfam" id="TIGR00392">
    <property type="entry name" value="ileS"/>
    <property type="match status" value="1"/>
</dbReference>
<protein>
    <recommendedName>
        <fullName evidence="15">Isoleucine--tRNA ligase</fullName>
        <ecNumber evidence="15">6.1.1.5</ecNumber>
    </recommendedName>
    <alternativeName>
        <fullName evidence="15">Isoleucyl-tRNA synthetase</fullName>
        <shortName evidence="15">IleRS</shortName>
    </alternativeName>
</protein>
<dbReference type="PANTHER" id="PTHR42780:SF1">
    <property type="entry name" value="ISOLEUCINE--TRNA LIGASE, CYTOPLASMIC"/>
    <property type="match status" value="1"/>
</dbReference>
<dbReference type="GO" id="GO:0000049">
    <property type="term" value="F:tRNA binding"/>
    <property type="evidence" value="ECO:0007669"/>
    <property type="project" value="InterPro"/>
</dbReference>
<dbReference type="InterPro" id="IPR013155">
    <property type="entry name" value="M/V/L/I-tRNA-synth_anticd-bd"/>
</dbReference>
<sequence>MTELETNQPSAVSQREEDVLKFWDEADIFNKSLNKEAPLGDYVFYDGPPFATGTPHYGHIVASVMKDVVPRYQTMRGYHVERKWGWDCHGLPIENIVEKELGTKTKKEIETLGVGKFNELCRSKVLTYVDEWQRVIRRLGRWVDMENSYKTMDLSFMDSIWWAFKELWSKDLIYKDYRSMHICPRCETTLSQSEVAEGYRDIKDLSATAKFELVDEPGTYVLAWTTTPWTLIGNVALAVGEDIGYVKVKMEGGNYILAKDRLSEVMSEQSYEIVAEYKGKDLAGRAYQPIFNYYSADETLLNRANGWRIYTADFVTTEEGTGVVHIAPAFGEDDMSLGKNNNLPFVQHVAMDGTFNKEVKDFAGLHVKPIGDHTATDIEIIKYLAHNNFLFSKLKYEHSYPHCWRCDTPLINYATSSWFVAVTKIKGQLLKEATKINWSPDYIKEGRFGNWLSGARDWSISRQRFWASAIPIWECSCGERKVIGGVKELEELTGQTITDIHKDKIDGLIIKCDKCQGNMKRIPDVLDCWFEAGSMPFGQLHYPLENKEKFEKNFPAAFIAEGVDQTRAWFYYLHVIAGGLFGQHAYNNVIANGIVLAEDGKKMSKRLQNYPDPSLVMEKYGSDALRAYLSASPVMQAENLNFSEKGVQESLRKNIMILWNVYKFYETFAPERNEKTSEASDNVLDHWILIKLDNLVNEVTGAMDSYNLVRAVRPITEFIDELSTWYLRRSRERFKSDDESDKQKALATMHHVLLRLSKVMAPFMPFIAESLWQNVSAYNFNDKDKSVHLERWPLVAQKGWRKMFSKLSRRNSDEVLERMALARRIVELSLAQRDLAGIKIRQMLNKIDVSGTAALPAEYVSLITDELNIRTVEFANTTDDQLNVKLDINITPELKEEGTKREIIRLINMLRKDAGLNLNDEASVYFSNLNDELKDLLTKMEVDIKHDTRSSSLEIVAEINTEHQKEALISGHKFLLGLKI</sequence>
<evidence type="ECO:0000256" key="10">
    <source>
        <dbReference type="ARBA" id="ARBA00022840"/>
    </source>
</evidence>
<dbReference type="Proteomes" id="UP000229972">
    <property type="component" value="Unassembled WGS sequence"/>
</dbReference>
<dbReference type="GO" id="GO:0002161">
    <property type="term" value="F:aminoacyl-tRNA deacylase activity"/>
    <property type="evidence" value="ECO:0007669"/>
    <property type="project" value="InterPro"/>
</dbReference>
<evidence type="ECO:0000256" key="1">
    <source>
        <dbReference type="ARBA" id="ARBA00001947"/>
    </source>
</evidence>
<evidence type="ECO:0000256" key="2">
    <source>
        <dbReference type="ARBA" id="ARBA00004496"/>
    </source>
</evidence>
<keyword evidence="6 15" id="KW-0436">Ligase</keyword>
<dbReference type="InterPro" id="IPR009008">
    <property type="entry name" value="Val/Leu/Ile-tRNA-synth_edit"/>
</dbReference>
<dbReference type="HAMAP" id="MF_02003">
    <property type="entry name" value="Ile_tRNA_synth_type2"/>
    <property type="match status" value="1"/>
</dbReference>